<gene>
    <name evidence="7" type="ORF">ACFPP9_16505</name>
</gene>
<accession>A0ABW0Q439</accession>
<dbReference type="PANTHER" id="PTHR30124">
    <property type="entry name" value="MEMBRANE-BOUND LYTIC MUREIN TRANSGLYCOSYLASE A"/>
    <property type="match status" value="1"/>
</dbReference>
<dbReference type="EMBL" id="JBHSML010000007">
    <property type="protein sequence ID" value="MFC5517389.1"/>
    <property type="molecule type" value="Genomic_DNA"/>
</dbReference>
<dbReference type="EC" id="4.2.2.n1" evidence="2"/>
<keyword evidence="4" id="KW-0961">Cell wall biogenesis/degradation</keyword>
<dbReference type="PANTHER" id="PTHR30124:SF0">
    <property type="entry name" value="MEMBRANE-BOUND LYTIC MUREIN TRANSGLYCOSYLASE A"/>
    <property type="match status" value="1"/>
</dbReference>
<dbReference type="SMART" id="SM00925">
    <property type="entry name" value="MltA"/>
    <property type="match status" value="1"/>
</dbReference>
<sequence>MSTEANARLVPVPFGALEGWHDDDHAAAWRAYRLSAVHAAAHEPKTRALGIDGAGLARIAKLASAMPAELSRDEAKAFFEAHFQPMRVVSEPARGFFTGFYEPEVAASRTPVEGFDVPLYAAPPELAEVDEHNPPSGLEPGMRFARKTADGFEPFFDRGEIERGALAGRDLELAYLADRVDALFVHIQGAARLRLPDGEWLRVTYAAKSGHAYTSVGKALLDRQALPKGGVSMQSIRAWLADHPDQASEVIWQNRSYIFFREAAVQDPALGPIAAAKVPLTAGRSLAVDRTLHTFHAPIWIDTVLPQAEGGTAFRRLLMAQDTGSAILGPSRGDIFFGSGDEAGRIAGRMQAAGDFIVLAPRSAL</sequence>
<evidence type="ECO:0000256" key="2">
    <source>
        <dbReference type="ARBA" id="ARBA00012587"/>
    </source>
</evidence>
<dbReference type="CDD" id="cd14668">
    <property type="entry name" value="mlta_B"/>
    <property type="match status" value="1"/>
</dbReference>
<keyword evidence="3" id="KW-0456">Lyase</keyword>
<dbReference type="InterPro" id="IPR026044">
    <property type="entry name" value="MltA"/>
</dbReference>
<evidence type="ECO:0000256" key="5">
    <source>
        <dbReference type="ARBA" id="ARBA00030918"/>
    </source>
</evidence>
<dbReference type="SUPFAM" id="SSF50685">
    <property type="entry name" value="Barwin-like endoglucanases"/>
    <property type="match status" value="1"/>
</dbReference>
<dbReference type="InterPro" id="IPR005300">
    <property type="entry name" value="MltA_B"/>
</dbReference>
<comment type="catalytic activity">
    <reaction evidence="1">
        <text>Exolytic cleavage of the (1-&gt;4)-beta-glycosidic linkage between N-acetylmuramic acid (MurNAc) and N-acetylglucosamine (GlcNAc) residues in peptidoglycan, from either the reducing or the non-reducing ends of the peptidoglycan chains, with concomitant formation of a 1,6-anhydrobond in the MurNAc residue.</text>
        <dbReference type="EC" id="4.2.2.n1"/>
    </reaction>
</comment>
<dbReference type="Pfam" id="PF03562">
    <property type="entry name" value="MltA"/>
    <property type="match status" value="1"/>
</dbReference>
<dbReference type="RefSeq" id="WP_266346192.1">
    <property type="nucleotide sequence ID" value="NZ_JAPKNH010000014.1"/>
</dbReference>
<feature type="domain" description="Lytic transglycosylase MltA" evidence="6">
    <location>
        <begin position="104"/>
        <end position="261"/>
    </location>
</feature>
<dbReference type="PIRSF" id="PIRSF019422">
    <property type="entry name" value="MltA"/>
    <property type="match status" value="1"/>
</dbReference>
<dbReference type="Proteomes" id="UP001596150">
    <property type="component" value="Unassembled WGS sequence"/>
</dbReference>
<evidence type="ECO:0000313" key="8">
    <source>
        <dbReference type="Proteomes" id="UP001596150"/>
    </source>
</evidence>
<dbReference type="InterPro" id="IPR010611">
    <property type="entry name" value="3D_dom"/>
</dbReference>
<organism evidence="7 8">
    <name type="scientific">Kaistia terrae</name>
    <dbReference type="NCBI Taxonomy" id="537017"/>
    <lineage>
        <taxon>Bacteria</taxon>
        <taxon>Pseudomonadati</taxon>
        <taxon>Pseudomonadota</taxon>
        <taxon>Alphaproteobacteria</taxon>
        <taxon>Hyphomicrobiales</taxon>
        <taxon>Kaistiaceae</taxon>
        <taxon>Kaistia</taxon>
    </lineage>
</organism>
<evidence type="ECO:0000313" key="7">
    <source>
        <dbReference type="EMBL" id="MFC5517389.1"/>
    </source>
</evidence>
<reference evidence="8" key="1">
    <citation type="journal article" date="2019" name="Int. J. Syst. Evol. Microbiol.">
        <title>The Global Catalogue of Microorganisms (GCM) 10K type strain sequencing project: providing services to taxonomists for standard genome sequencing and annotation.</title>
        <authorList>
            <consortium name="The Broad Institute Genomics Platform"/>
            <consortium name="The Broad Institute Genome Sequencing Center for Infectious Disease"/>
            <person name="Wu L."/>
            <person name="Ma J."/>
        </authorList>
    </citation>
    <scope>NUCLEOTIDE SEQUENCE [LARGE SCALE GENOMIC DNA]</scope>
    <source>
        <strain evidence="8">KACC 12633</strain>
    </source>
</reference>
<evidence type="ECO:0000256" key="1">
    <source>
        <dbReference type="ARBA" id="ARBA00001420"/>
    </source>
</evidence>
<dbReference type="Gene3D" id="2.40.240.50">
    <property type="entry name" value="Barwin-like endoglucanases"/>
    <property type="match status" value="1"/>
</dbReference>
<dbReference type="InterPro" id="IPR036908">
    <property type="entry name" value="RlpA-like_sf"/>
</dbReference>
<name>A0ABW0Q439_9HYPH</name>
<evidence type="ECO:0000259" key="6">
    <source>
        <dbReference type="SMART" id="SM00925"/>
    </source>
</evidence>
<dbReference type="Gene3D" id="2.40.40.10">
    <property type="entry name" value="RlpA-like domain"/>
    <property type="match status" value="1"/>
</dbReference>
<proteinExistence type="predicted"/>
<keyword evidence="8" id="KW-1185">Reference proteome</keyword>
<protein>
    <recommendedName>
        <fullName evidence="2">peptidoglycan lytic exotransglycosylase</fullName>
        <ecNumber evidence="2">4.2.2.n1</ecNumber>
    </recommendedName>
    <alternativeName>
        <fullName evidence="5">Murein hydrolase A</fullName>
    </alternativeName>
</protein>
<dbReference type="Pfam" id="PF06725">
    <property type="entry name" value="3D"/>
    <property type="match status" value="1"/>
</dbReference>
<dbReference type="CDD" id="cd14485">
    <property type="entry name" value="mltA_like_LT_A"/>
    <property type="match status" value="1"/>
</dbReference>
<comment type="caution">
    <text evidence="7">The sequence shown here is derived from an EMBL/GenBank/DDBJ whole genome shotgun (WGS) entry which is preliminary data.</text>
</comment>
<evidence type="ECO:0000256" key="3">
    <source>
        <dbReference type="ARBA" id="ARBA00023239"/>
    </source>
</evidence>
<evidence type="ECO:0000256" key="4">
    <source>
        <dbReference type="ARBA" id="ARBA00023316"/>
    </source>
</evidence>